<protein>
    <submittedName>
        <fullName evidence="2">Uncharacterized protein</fullName>
    </submittedName>
</protein>
<gene>
    <name evidence="2" type="ORF">A4A49_36353</name>
</gene>
<keyword evidence="3" id="KW-1185">Reference proteome</keyword>
<dbReference type="EMBL" id="MJEQ01004481">
    <property type="protein sequence ID" value="OIT21248.1"/>
    <property type="molecule type" value="Genomic_DNA"/>
</dbReference>
<reference evidence="2" key="1">
    <citation type="submission" date="2016-11" db="EMBL/GenBank/DDBJ databases">
        <title>The genome of Nicotiana attenuata.</title>
        <authorList>
            <person name="Xu S."/>
            <person name="Brockmoeller T."/>
            <person name="Gaquerel E."/>
            <person name="Navarro A."/>
            <person name="Kuhl H."/>
            <person name="Gase K."/>
            <person name="Ling Z."/>
            <person name="Zhou W."/>
            <person name="Kreitzer C."/>
            <person name="Stanke M."/>
            <person name="Tang H."/>
            <person name="Lyons E."/>
            <person name="Pandey P."/>
            <person name="Pandey S.P."/>
            <person name="Timmermann B."/>
            <person name="Baldwin I.T."/>
        </authorList>
    </citation>
    <scope>NUCLEOTIDE SEQUENCE [LARGE SCALE GENOMIC DNA]</scope>
    <source>
        <strain evidence="2">UT</strain>
    </source>
</reference>
<feature type="compositionally biased region" description="Basic residues" evidence="1">
    <location>
        <begin position="1"/>
        <end position="12"/>
    </location>
</feature>
<comment type="caution">
    <text evidence="2">The sequence shown here is derived from an EMBL/GenBank/DDBJ whole genome shotgun (WGS) entry which is preliminary data.</text>
</comment>
<dbReference type="Proteomes" id="UP000187609">
    <property type="component" value="Unassembled WGS sequence"/>
</dbReference>
<feature type="region of interest" description="Disordered" evidence="1">
    <location>
        <begin position="1"/>
        <end position="28"/>
    </location>
</feature>
<name>A0A1J6K8B1_NICAT</name>
<evidence type="ECO:0000313" key="3">
    <source>
        <dbReference type="Proteomes" id="UP000187609"/>
    </source>
</evidence>
<sequence length="71" mass="8168">MEKSRKFSHSHSRSPATNNPLKLDSASKERIKKVADSKRKLYQTIRTFTSSIRSCKVSMAFIVPQTRIKID</sequence>
<evidence type="ECO:0000313" key="2">
    <source>
        <dbReference type="EMBL" id="OIT21248.1"/>
    </source>
</evidence>
<accession>A0A1J6K8B1</accession>
<dbReference type="AlphaFoldDB" id="A0A1J6K8B1"/>
<dbReference type="Gramene" id="OIT21248">
    <property type="protein sequence ID" value="OIT21248"/>
    <property type="gene ID" value="A4A49_36353"/>
</dbReference>
<proteinExistence type="predicted"/>
<organism evidence="2 3">
    <name type="scientific">Nicotiana attenuata</name>
    <name type="common">Coyote tobacco</name>
    <dbReference type="NCBI Taxonomy" id="49451"/>
    <lineage>
        <taxon>Eukaryota</taxon>
        <taxon>Viridiplantae</taxon>
        <taxon>Streptophyta</taxon>
        <taxon>Embryophyta</taxon>
        <taxon>Tracheophyta</taxon>
        <taxon>Spermatophyta</taxon>
        <taxon>Magnoliopsida</taxon>
        <taxon>eudicotyledons</taxon>
        <taxon>Gunneridae</taxon>
        <taxon>Pentapetalae</taxon>
        <taxon>asterids</taxon>
        <taxon>lamiids</taxon>
        <taxon>Solanales</taxon>
        <taxon>Solanaceae</taxon>
        <taxon>Nicotianoideae</taxon>
        <taxon>Nicotianeae</taxon>
        <taxon>Nicotiana</taxon>
    </lineage>
</organism>
<evidence type="ECO:0000256" key="1">
    <source>
        <dbReference type="SAM" id="MobiDB-lite"/>
    </source>
</evidence>